<comment type="caution">
    <text evidence="1">The sequence shown here is derived from an EMBL/GenBank/DDBJ whole genome shotgun (WGS) entry which is preliminary data.</text>
</comment>
<evidence type="ECO:0000313" key="2">
    <source>
        <dbReference type="Proteomes" id="UP001341840"/>
    </source>
</evidence>
<dbReference type="EMBL" id="JASCZI010060460">
    <property type="protein sequence ID" value="MED6132107.1"/>
    <property type="molecule type" value="Genomic_DNA"/>
</dbReference>
<gene>
    <name evidence="1" type="ORF">PIB30_016138</name>
</gene>
<reference evidence="1 2" key="1">
    <citation type="journal article" date="2023" name="Plants (Basel)">
        <title>Bridging the Gap: Combining Genomics and Transcriptomics Approaches to Understand Stylosanthes scabra, an Orphan Legume from the Brazilian Caatinga.</title>
        <authorList>
            <person name="Ferreira-Neto J.R.C."/>
            <person name="da Silva M.D."/>
            <person name="Binneck E."/>
            <person name="de Melo N.F."/>
            <person name="da Silva R.H."/>
            <person name="de Melo A.L.T.M."/>
            <person name="Pandolfi V."/>
            <person name="Bustamante F.O."/>
            <person name="Brasileiro-Vidal A.C."/>
            <person name="Benko-Iseppon A.M."/>
        </authorList>
    </citation>
    <scope>NUCLEOTIDE SEQUENCE [LARGE SCALE GENOMIC DNA]</scope>
    <source>
        <tissue evidence="1">Leaves</tissue>
    </source>
</reference>
<dbReference type="Proteomes" id="UP001341840">
    <property type="component" value="Unassembled WGS sequence"/>
</dbReference>
<protein>
    <submittedName>
        <fullName evidence="1">Uncharacterized protein</fullName>
    </submittedName>
</protein>
<keyword evidence="2" id="KW-1185">Reference proteome</keyword>
<evidence type="ECO:0000313" key="1">
    <source>
        <dbReference type="EMBL" id="MED6132107.1"/>
    </source>
</evidence>
<sequence>MAKNSLERYTHYYERCASSQSSRQRALAVTDLHKMQTVHPLLQPRSTPAAVVSVRAASLYTTHFPALIVPPPRLPSTAPMDTQSAPFTTFPSHFFDFWFPLCCYKGRLPPTASSHLDASVAATSTTAPYRWAPHISGASLFSLPQ</sequence>
<organism evidence="1 2">
    <name type="scientific">Stylosanthes scabra</name>
    <dbReference type="NCBI Taxonomy" id="79078"/>
    <lineage>
        <taxon>Eukaryota</taxon>
        <taxon>Viridiplantae</taxon>
        <taxon>Streptophyta</taxon>
        <taxon>Embryophyta</taxon>
        <taxon>Tracheophyta</taxon>
        <taxon>Spermatophyta</taxon>
        <taxon>Magnoliopsida</taxon>
        <taxon>eudicotyledons</taxon>
        <taxon>Gunneridae</taxon>
        <taxon>Pentapetalae</taxon>
        <taxon>rosids</taxon>
        <taxon>fabids</taxon>
        <taxon>Fabales</taxon>
        <taxon>Fabaceae</taxon>
        <taxon>Papilionoideae</taxon>
        <taxon>50 kb inversion clade</taxon>
        <taxon>dalbergioids sensu lato</taxon>
        <taxon>Dalbergieae</taxon>
        <taxon>Pterocarpus clade</taxon>
        <taxon>Stylosanthes</taxon>
    </lineage>
</organism>
<name>A0ABU6S726_9FABA</name>
<accession>A0ABU6S726</accession>
<proteinExistence type="predicted"/>